<dbReference type="InterPro" id="IPR033644">
    <property type="entry name" value="Ferrochelatase_C"/>
</dbReference>
<dbReference type="Gene3D" id="3.40.50.1400">
    <property type="match status" value="2"/>
</dbReference>
<dbReference type="PANTHER" id="PTHR11108">
    <property type="entry name" value="FERROCHELATASE"/>
    <property type="match status" value="1"/>
</dbReference>
<dbReference type="GO" id="GO:0006783">
    <property type="term" value="P:heme biosynthetic process"/>
    <property type="evidence" value="ECO:0007669"/>
    <property type="project" value="UniProtKB-UniRule"/>
</dbReference>
<evidence type="ECO:0000256" key="9">
    <source>
        <dbReference type="HAMAP-Rule" id="MF_00323"/>
    </source>
</evidence>
<evidence type="ECO:0000256" key="1">
    <source>
        <dbReference type="ARBA" id="ARBA00007718"/>
    </source>
</evidence>
<comment type="subcellular location">
    <subcellularLocation>
        <location evidence="9">Cytoplasm</location>
    </subcellularLocation>
</comment>
<dbReference type="Proteomes" id="UP000320160">
    <property type="component" value="Unassembled WGS sequence"/>
</dbReference>
<dbReference type="OrthoDB" id="9809741at2"/>
<dbReference type="InterPro" id="IPR033659">
    <property type="entry name" value="Ferrochelatase_N"/>
</dbReference>
<dbReference type="SUPFAM" id="SSF53800">
    <property type="entry name" value="Chelatase"/>
    <property type="match status" value="1"/>
</dbReference>
<proteinExistence type="inferred from homology"/>
<feature type="binding site" evidence="9">
    <location>
        <position position="205"/>
    </location>
    <ligand>
        <name>Fe(2+)</name>
        <dbReference type="ChEBI" id="CHEBI:29033"/>
    </ligand>
</feature>
<evidence type="ECO:0000256" key="6">
    <source>
        <dbReference type="ARBA" id="ARBA00023239"/>
    </source>
</evidence>
<comment type="function">
    <text evidence="9">Catalyzes the ferrous insertion into protoporphyrin IX.</text>
</comment>
<gene>
    <name evidence="9" type="primary">hemH</name>
    <name evidence="11" type="ORF">FOM92_00220</name>
</gene>
<organism evidence="11 12">
    <name type="scientific">Sphingorhabdus contaminans</name>
    <dbReference type="NCBI Taxonomy" id="1343899"/>
    <lineage>
        <taxon>Bacteria</taxon>
        <taxon>Pseudomonadati</taxon>
        <taxon>Pseudomonadota</taxon>
        <taxon>Alphaproteobacteria</taxon>
        <taxon>Sphingomonadales</taxon>
        <taxon>Sphingomonadaceae</taxon>
        <taxon>Sphingorhabdus</taxon>
    </lineage>
</organism>
<evidence type="ECO:0000313" key="11">
    <source>
        <dbReference type="EMBL" id="TSB03910.1"/>
    </source>
</evidence>
<evidence type="ECO:0000256" key="5">
    <source>
        <dbReference type="ARBA" id="ARBA00023133"/>
    </source>
</evidence>
<keyword evidence="7 9" id="KW-0627">Porphyrin biosynthesis</keyword>
<keyword evidence="5 9" id="KW-0350">Heme biosynthesis</keyword>
<dbReference type="GO" id="GO:0005737">
    <property type="term" value="C:cytoplasm"/>
    <property type="evidence" value="ECO:0007669"/>
    <property type="project" value="UniProtKB-SubCell"/>
</dbReference>
<keyword evidence="12" id="KW-1185">Reference proteome</keyword>
<protein>
    <recommendedName>
        <fullName evidence="9">Ferrochelatase</fullName>
        <ecNumber evidence="9">4.98.1.1</ecNumber>
    </recommendedName>
    <alternativeName>
        <fullName evidence="9">Heme synthase</fullName>
    </alternativeName>
    <alternativeName>
        <fullName evidence="9">Protoheme ferro-lyase</fullName>
    </alternativeName>
</protein>
<keyword evidence="4 9" id="KW-0408">Iron</keyword>
<name>A0A553WGU4_9SPHN</name>
<dbReference type="HAMAP" id="MF_00323">
    <property type="entry name" value="Ferrochelatase"/>
    <property type="match status" value="1"/>
</dbReference>
<evidence type="ECO:0000256" key="8">
    <source>
        <dbReference type="ARBA" id="ARBA00024536"/>
    </source>
</evidence>
<dbReference type="EC" id="4.98.1.1" evidence="9"/>
<dbReference type="RefSeq" id="WP_143774767.1">
    <property type="nucleotide sequence ID" value="NZ_VKKU01000001.1"/>
</dbReference>
<evidence type="ECO:0000256" key="10">
    <source>
        <dbReference type="RuleBase" id="RU004185"/>
    </source>
</evidence>
<dbReference type="EMBL" id="VKKU01000001">
    <property type="protein sequence ID" value="TSB03910.1"/>
    <property type="molecule type" value="Genomic_DNA"/>
</dbReference>
<dbReference type="FunFam" id="3.40.50.1400:FF:000002">
    <property type="entry name" value="Ferrochelatase"/>
    <property type="match status" value="1"/>
</dbReference>
<evidence type="ECO:0000256" key="3">
    <source>
        <dbReference type="ARBA" id="ARBA00022723"/>
    </source>
</evidence>
<evidence type="ECO:0000256" key="4">
    <source>
        <dbReference type="ARBA" id="ARBA00023004"/>
    </source>
</evidence>
<feature type="binding site" evidence="9">
    <location>
        <position position="283"/>
    </location>
    <ligand>
        <name>Fe(2+)</name>
        <dbReference type="ChEBI" id="CHEBI:29033"/>
    </ligand>
</feature>
<dbReference type="PANTHER" id="PTHR11108:SF1">
    <property type="entry name" value="FERROCHELATASE, MITOCHONDRIAL"/>
    <property type="match status" value="1"/>
</dbReference>
<reference evidence="11 12" key="1">
    <citation type="submission" date="2019-07" db="EMBL/GenBank/DDBJ databases">
        <authorList>
            <person name="Park M."/>
        </authorList>
    </citation>
    <scope>NUCLEOTIDE SEQUENCE [LARGE SCALE GENOMIC DNA]</scope>
    <source>
        <strain evidence="11 12">KCTC32445</strain>
    </source>
</reference>
<dbReference type="UniPathway" id="UPA00252">
    <property type="reaction ID" value="UER00325"/>
</dbReference>
<keyword evidence="3 9" id="KW-0479">Metal-binding</keyword>
<dbReference type="NCBIfam" id="TIGR00109">
    <property type="entry name" value="hemH"/>
    <property type="match status" value="1"/>
</dbReference>
<comment type="catalytic activity">
    <reaction evidence="8">
        <text>Fe-coproporphyrin III + 2 H(+) = coproporphyrin III + Fe(2+)</text>
        <dbReference type="Rhea" id="RHEA:49572"/>
        <dbReference type="ChEBI" id="CHEBI:15378"/>
        <dbReference type="ChEBI" id="CHEBI:29033"/>
        <dbReference type="ChEBI" id="CHEBI:68438"/>
        <dbReference type="ChEBI" id="CHEBI:131725"/>
        <dbReference type="EC" id="4.99.1.9"/>
    </reaction>
    <physiologicalReaction direction="right-to-left" evidence="8">
        <dbReference type="Rhea" id="RHEA:49574"/>
    </physiologicalReaction>
</comment>
<dbReference type="GO" id="GO:0004325">
    <property type="term" value="F:ferrochelatase activity"/>
    <property type="evidence" value="ECO:0007669"/>
    <property type="project" value="UniProtKB-UniRule"/>
</dbReference>
<dbReference type="AlphaFoldDB" id="A0A553WGU4"/>
<comment type="catalytic activity">
    <reaction evidence="9">
        <text>heme b + 2 H(+) = protoporphyrin IX + Fe(2+)</text>
        <dbReference type="Rhea" id="RHEA:22584"/>
        <dbReference type="ChEBI" id="CHEBI:15378"/>
        <dbReference type="ChEBI" id="CHEBI:29033"/>
        <dbReference type="ChEBI" id="CHEBI:57306"/>
        <dbReference type="ChEBI" id="CHEBI:60344"/>
        <dbReference type="EC" id="4.98.1.1"/>
    </reaction>
</comment>
<accession>A0A553WGU4</accession>
<sequence length="332" mass="36874">MEKPDTHPVVAAPRVGVLLVNLGTPDAPTTEAVKRYLKQFLSDRRVVEIPPLVWQPILRGVILNTRPQKSAKAYSKVWTESGSPLAFYTIAQMKALAARLQGQADVRYAMRYGSPSIPDQLAAMKEDGCNRILIAPLYPQYSGATTGTVQDEAYAALTKMRWHPAIRTLPAYHDDPSYIAALKSSVEASLATLDFTPDALVISFHGMPERTLYLGDPYHCHCQKTARLLSEAMGRELVVSFQSRFGRAKWLEPATDDTIMQLARDGRKKIAIFAPGFSVDCLETLEELAIQGQEQFEEAGGTHYAYLPCLNDSDVGMDMLENLVRRELSGWL</sequence>
<evidence type="ECO:0000256" key="7">
    <source>
        <dbReference type="ARBA" id="ARBA00023244"/>
    </source>
</evidence>
<comment type="pathway">
    <text evidence="9">Porphyrin-containing compound metabolism; protoheme biosynthesis; protoheme from protoporphyrin-IX: step 1/1.</text>
</comment>
<keyword evidence="6 9" id="KW-0456">Lyase</keyword>
<evidence type="ECO:0000256" key="2">
    <source>
        <dbReference type="ARBA" id="ARBA00022490"/>
    </source>
</evidence>
<evidence type="ECO:0000313" key="12">
    <source>
        <dbReference type="Proteomes" id="UP000320160"/>
    </source>
</evidence>
<dbReference type="CDD" id="cd03411">
    <property type="entry name" value="Ferrochelatase_N"/>
    <property type="match status" value="1"/>
</dbReference>
<comment type="similarity">
    <text evidence="1 9 10">Belongs to the ferrochelatase family.</text>
</comment>
<dbReference type="GO" id="GO:0046872">
    <property type="term" value="F:metal ion binding"/>
    <property type="evidence" value="ECO:0007669"/>
    <property type="project" value="UniProtKB-KW"/>
</dbReference>
<comment type="caution">
    <text evidence="11">The sequence shown here is derived from an EMBL/GenBank/DDBJ whole genome shotgun (WGS) entry which is preliminary data.</text>
</comment>
<dbReference type="InterPro" id="IPR001015">
    <property type="entry name" value="Ferrochelatase"/>
</dbReference>
<dbReference type="CDD" id="cd00419">
    <property type="entry name" value="Ferrochelatase_C"/>
    <property type="match status" value="1"/>
</dbReference>
<keyword evidence="2 9" id="KW-0963">Cytoplasm</keyword>
<dbReference type="Pfam" id="PF00762">
    <property type="entry name" value="Ferrochelatase"/>
    <property type="match status" value="1"/>
</dbReference>